<comment type="caution">
    <text evidence="4">The sequence shown here is derived from an EMBL/GenBank/DDBJ whole genome shotgun (WGS) entry which is preliminary data.</text>
</comment>
<organism evidence="4">
    <name type="scientific">marine sediment metagenome</name>
    <dbReference type="NCBI Taxonomy" id="412755"/>
    <lineage>
        <taxon>unclassified sequences</taxon>
        <taxon>metagenomes</taxon>
        <taxon>ecological metagenomes</taxon>
    </lineage>
</organism>
<dbReference type="Gene3D" id="1.10.3090.10">
    <property type="entry name" value="cca-adding enzyme, domain 2"/>
    <property type="match status" value="1"/>
</dbReference>
<evidence type="ECO:0000256" key="1">
    <source>
        <dbReference type="ARBA" id="ARBA00022741"/>
    </source>
</evidence>
<name>X1H6N1_9ZZZZ</name>
<dbReference type="InterPro" id="IPR003607">
    <property type="entry name" value="HD/PDEase_dom"/>
</dbReference>
<dbReference type="EMBL" id="BARU01033231">
    <property type="protein sequence ID" value="GAH65042.1"/>
    <property type="molecule type" value="Genomic_DNA"/>
</dbReference>
<reference evidence="4" key="1">
    <citation type="journal article" date="2014" name="Front. Microbiol.">
        <title>High frequency of phylogenetically diverse reductive dehalogenase-homologous genes in deep subseafloor sedimentary metagenomes.</title>
        <authorList>
            <person name="Kawai M."/>
            <person name="Futagami T."/>
            <person name="Toyoda A."/>
            <person name="Takaki Y."/>
            <person name="Nishi S."/>
            <person name="Hori S."/>
            <person name="Arai W."/>
            <person name="Tsubouchi T."/>
            <person name="Morono Y."/>
            <person name="Uchiyama I."/>
            <person name="Ito T."/>
            <person name="Fujiyama A."/>
            <person name="Inagaki F."/>
            <person name="Takami H."/>
        </authorList>
    </citation>
    <scope>NUCLEOTIDE SEQUENCE</scope>
    <source>
        <strain evidence="4">Expedition CK06-06</strain>
    </source>
</reference>
<dbReference type="PANTHER" id="PTHR47545">
    <property type="entry name" value="MULTIFUNCTIONAL CCA PROTEIN"/>
    <property type="match status" value="1"/>
</dbReference>
<accession>X1H6N1</accession>
<dbReference type="InterPro" id="IPR050124">
    <property type="entry name" value="tRNA_CCA-adding_enzyme"/>
</dbReference>
<dbReference type="Pfam" id="PF12627">
    <property type="entry name" value="PolyA_pol_RNAbd"/>
    <property type="match status" value="1"/>
</dbReference>
<dbReference type="GO" id="GO:0000166">
    <property type="term" value="F:nucleotide binding"/>
    <property type="evidence" value="ECO:0007669"/>
    <property type="project" value="UniProtKB-KW"/>
</dbReference>
<evidence type="ECO:0000259" key="3">
    <source>
        <dbReference type="Pfam" id="PF12627"/>
    </source>
</evidence>
<evidence type="ECO:0008006" key="5">
    <source>
        <dbReference type="Google" id="ProtNLM"/>
    </source>
</evidence>
<feature type="non-terminal residue" evidence="4">
    <location>
        <position position="1"/>
    </location>
</feature>
<feature type="non-terminal residue" evidence="4">
    <location>
        <position position="259"/>
    </location>
</feature>
<keyword evidence="1" id="KW-0547">Nucleotide-binding</keyword>
<proteinExistence type="predicted"/>
<protein>
    <recommendedName>
        <fullName evidence="5">HD domain-containing protein</fullName>
    </recommendedName>
</protein>
<dbReference type="AlphaFoldDB" id="X1H6N1"/>
<dbReference type="InterPro" id="IPR006675">
    <property type="entry name" value="HDIG_dom"/>
</dbReference>
<dbReference type="CDD" id="cd00077">
    <property type="entry name" value="HDc"/>
    <property type="match status" value="1"/>
</dbReference>
<dbReference type="InterPro" id="IPR006674">
    <property type="entry name" value="HD_domain"/>
</dbReference>
<evidence type="ECO:0000313" key="4">
    <source>
        <dbReference type="EMBL" id="GAH65042.1"/>
    </source>
</evidence>
<dbReference type="SUPFAM" id="SSF81891">
    <property type="entry name" value="Poly A polymerase C-terminal region-like"/>
    <property type="match status" value="1"/>
</dbReference>
<feature type="domain" description="HD" evidence="2">
    <location>
        <begin position="186"/>
        <end position="257"/>
    </location>
</feature>
<feature type="domain" description="tRNA nucleotidyltransferase/poly(A) polymerase RNA and SrmB- binding" evidence="3">
    <location>
        <begin position="62"/>
        <end position="123"/>
    </location>
</feature>
<dbReference type="InterPro" id="IPR032828">
    <property type="entry name" value="PolyA_RNA-bd"/>
</dbReference>
<sequence>TIDSIAVDLEELTKDYADVRLIDPFDGRADLQNGVIRAVSETAFQSDAARLLRAVRLAAELGFGLDSQTEVLIQRHCHLIANVAGERLREELLRLLAVPESQRFLPRLDDLGLVTAIFPELAQAKGVKQPKEHFWDVFDHSIQTVIAVDFLLHQGTWKYASDEVLAIAPWSEVLARHFVQPISSGSTRRSLLKLAALLHDVAKPQTKAIGEDGRMHFLEHAKLGAAVAVDILERLRFSSKEVKLVEVMVRYHLRPGQMS</sequence>
<dbReference type="NCBIfam" id="TIGR00277">
    <property type="entry name" value="HDIG"/>
    <property type="match status" value="1"/>
</dbReference>
<gene>
    <name evidence="4" type="ORF">S03H2_52317</name>
</gene>
<evidence type="ECO:0000259" key="2">
    <source>
        <dbReference type="Pfam" id="PF01966"/>
    </source>
</evidence>
<dbReference type="Pfam" id="PF01966">
    <property type="entry name" value="HD"/>
    <property type="match status" value="1"/>
</dbReference>